<feature type="region of interest" description="Disordered" evidence="1">
    <location>
        <begin position="1"/>
        <end position="56"/>
    </location>
</feature>
<dbReference type="Proteomes" id="UP000554235">
    <property type="component" value="Unassembled WGS sequence"/>
</dbReference>
<sequence>MNQSQRTAPSSRGNSQREPHKPRRRGTRGAGRRINSRSPSSDDAGQTVHDPAARQQMKQTMAIGLMTNPAIPLPFPLALIMGITTLAYPNNKAKENSEEK</sequence>
<dbReference type="AlphaFoldDB" id="A0A8H4L106"/>
<dbReference type="OrthoDB" id="5096252at2759"/>
<dbReference type="EMBL" id="JAADYS010002114">
    <property type="protein sequence ID" value="KAF4459695.1"/>
    <property type="molecule type" value="Genomic_DNA"/>
</dbReference>
<comment type="caution">
    <text evidence="2">The sequence shown here is derived from an EMBL/GenBank/DDBJ whole genome shotgun (WGS) entry which is preliminary data.</text>
</comment>
<evidence type="ECO:0000256" key="1">
    <source>
        <dbReference type="SAM" id="MobiDB-lite"/>
    </source>
</evidence>
<gene>
    <name evidence="2" type="ORF">FALBO_13545</name>
</gene>
<feature type="compositionally biased region" description="Polar residues" evidence="1">
    <location>
        <begin position="1"/>
        <end position="16"/>
    </location>
</feature>
<evidence type="ECO:0000313" key="2">
    <source>
        <dbReference type="EMBL" id="KAF4459695.1"/>
    </source>
</evidence>
<accession>A0A8H4L106</accession>
<name>A0A8H4L106_9HYPO</name>
<keyword evidence="3" id="KW-1185">Reference proteome</keyword>
<proteinExistence type="predicted"/>
<evidence type="ECO:0000313" key="3">
    <source>
        <dbReference type="Proteomes" id="UP000554235"/>
    </source>
</evidence>
<protein>
    <submittedName>
        <fullName evidence="2">Uncharacterized protein</fullName>
    </submittedName>
</protein>
<organism evidence="2 3">
    <name type="scientific">Fusarium albosuccineum</name>
    <dbReference type="NCBI Taxonomy" id="1237068"/>
    <lineage>
        <taxon>Eukaryota</taxon>
        <taxon>Fungi</taxon>
        <taxon>Dikarya</taxon>
        <taxon>Ascomycota</taxon>
        <taxon>Pezizomycotina</taxon>
        <taxon>Sordariomycetes</taxon>
        <taxon>Hypocreomycetidae</taxon>
        <taxon>Hypocreales</taxon>
        <taxon>Nectriaceae</taxon>
        <taxon>Fusarium</taxon>
        <taxon>Fusarium decemcellulare species complex</taxon>
    </lineage>
</organism>
<feature type="compositionally biased region" description="Basic residues" evidence="1">
    <location>
        <begin position="20"/>
        <end position="35"/>
    </location>
</feature>
<reference evidence="2 3" key="1">
    <citation type="submission" date="2020-01" db="EMBL/GenBank/DDBJ databases">
        <title>Identification and distribution of gene clusters putatively required for synthesis of sphingolipid metabolism inhibitors in phylogenetically diverse species of the filamentous fungus Fusarium.</title>
        <authorList>
            <person name="Kim H.-S."/>
            <person name="Busman M."/>
            <person name="Brown D.W."/>
            <person name="Divon H."/>
            <person name="Uhlig S."/>
            <person name="Proctor R.H."/>
        </authorList>
    </citation>
    <scope>NUCLEOTIDE SEQUENCE [LARGE SCALE GENOMIC DNA]</scope>
    <source>
        <strain evidence="2 3">NRRL 20459</strain>
    </source>
</reference>